<dbReference type="InParanoid" id="A0A2H3DC88"/>
<dbReference type="AlphaFoldDB" id="A0A2H3DC88"/>
<proteinExistence type="predicted"/>
<keyword evidence="2" id="KW-1185">Reference proteome</keyword>
<sequence length="103" mass="11566">MAGERAGPRWCTTFTISLFTPKAFARRHDYRSCPSLVNRRFLYSTVAAPQALGRHVDDIVLERGEGLGGRETQCRWTTGRSTCRWVNQPILNVRFGGGTHGDI</sequence>
<protein>
    <submittedName>
        <fullName evidence="1">Uncharacterized protein</fullName>
    </submittedName>
</protein>
<organism evidence="1 2">
    <name type="scientific">Armillaria gallica</name>
    <name type="common">Bulbous honey fungus</name>
    <name type="synonym">Armillaria bulbosa</name>
    <dbReference type="NCBI Taxonomy" id="47427"/>
    <lineage>
        <taxon>Eukaryota</taxon>
        <taxon>Fungi</taxon>
        <taxon>Dikarya</taxon>
        <taxon>Basidiomycota</taxon>
        <taxon>Agaricomycotina</taxon>
        <taxon>Agaricomycetes</taxon>
        <taxon>Agaricomycetidae</taxon>
        <taxon>Agaricales</taxon>
        <taxon>Marasmiineae</taxon>
        <taxon>Physalacriaceae</taxon>
        <taxon>Armillaria</taxon>
    </lineage>
</organism>
<dbReference type="Proteomes" id="UP000217790">
    <property type="component" value="Unassembled WGS sequence"/>
</dbReference>
<name>A0A2H3DC88_ARMGA</name>
<reference evidence="2" key="1">
    <citation type="journal article" date="2017" name="Nat. Ecol. Evol.">
        <title>Genome expansion and lineage-specific genetic innovations in the forest pathogenic fungi Armillaria.</title>
        <authorList>
            <person name="Sipos G."/>
            <person name="Prasanna A.N."/>
            <person name="Walter M.C."/>
            <person name="O'Connor E."/>
            <person name="Balint B."/>
            <person name="Krizsan K."/>
            <person name="Kiss B."/>
            <person name="Hess J."/>
            <person name="Varga T."/>
            <person name="Slot J."/>
            <person name="Riley R."/>
            <person name="Boka B."/>
            <person name="Rigling D."/>
            <person name="Barry K."/>
            <person name="Lee J."/>
            <person name="Mihaltcheva S."/>
            <person name="LaButti K."/>
            <person name="Lipzen A."/>
            <person name="Waldron R."/>
            <person name="Moloney N.M."/>
            <person name="Sperisen C."/>
            <person name="Kredics L."/>
            <person name="Vagvoelgyi C."/>
            <person name="Patrignani A."/>
            <person name="Fitzpatrick D."/>
            <person name="Nagy I."/>
            <person name="Doyle S."/>
            <person name="Anderson J.B."/>
            <person name="Grigoriev I.V."/>
            <person name="Gueldener U."/>
            <person name="Muensterkoetter M."/>
            <person name="Nagy L.G."/>
        </authorList>
    </citation>
    <scope>NUCLEOTIDE SEQUENCE [LARGE SCALE GENOMIC DNA]</scope>
    <source>
        <strain evidence="2">Ar21-2</strain>
    </source>
</reference>
<gene>
    <name evidence="1" type="ORF">ARMGADRAFT_591470</name>
</gene>
<evidence type="ECO:0000313" key="1">
    <source>
        <dbReference type="EMBL" id="PBK85086.1"/>
    </source>
</evidence>
<dbReference type="EMBL" id="KZ293693">
    <property type="protein sequence ID" value="PBK85086.1"/>
    <property type="molecule type" value="Genomic_DNA"/>
</dbReference>
<evidence type="ECO:0000313" key="2">
    <source>
        <dbReference type="Proteomes" id="UP000217790"/>
    </source>
</evidence>
<accession>A0A2H3DC88</accession>